<name>A0A0R0KNT1_SOYBN</name>
<dbReference type="Gramene" id="KRH64655">
    <property type="protein sequence ID" value="KRH64655"/>
    <property type="gene ID" value="GLYMA_04G248200"/>
</dbReference>
<organism evidence="1">
    <name type="scientific">Glycine max</name>
    <name type="common">Soybean</name>
    <name type="synonym">Glycine hispida</name>
    <dbReference type="NCBI Taxonomy" id="3847"/>
    <lineage>
        <taxon>Eukaryota</taxon>
        <taxon>Viridiplantae</taxon>
        <taxon>Streptophyta</taxon>
        <taxon>Embryophyta</taxon>
        <taxon>Tracheophyta</taxon>
        <taxon>Spermatophyta</taxon>
        <taxon>Magnoliopsida</taxon>
        <taxon>eudicotyledons</taxon>
        <taxon>Gunneridae</taxon>
        <taxon>Pentapetalae</taxon>
        <taxon>rosids</taxon>
        <taxon>fabids</taxon>
        <taxon>Fabales</taxon>
        <taxon>Fabaceae</taxon>
        <taxon>Papilionoideae</taxon>
        <taxon>50 kb inversion clade</taxon>
        <taxon>NPAAA clade</taxon>
        <taxon>indigoferoid/millettioid clade</taxon>
        <taxon>Phaseoleae</taxon>
        <taxon>Glycine</taxon>
        <taxon>Glycine subgen. Soja</taxon>
    </lineage>
</organism>
<dbReference type="AlphaFoldDB" id="A0A0R0KNT1"/>
<proteinExistence type="predicted"/>
<sequence>MHSAGKQAGVFQTLGPYFLVSVNNAPNNLQRFHSFFYFLNKIRPPSLPLLRENKDEKENIQTTVFL</sequence>
<evidence type="ECO:0000313" key="2">
    <source>
        <dbReference type="EnsemblPlants" id="KRH64655"/>
    </source>
</evidence>
<keyword evidence="3" id="KW-1185">Reference proteome</keyword>
<dbReference type="EnsemblPlants" id="KRH64655">
    <property type="protein sequence ID" value="KRH64655"/>
    <property type="gene ID" value="GLYMA_04G248200"/>
</dbReference>
<accession>A0A0R0KNT1</accession>
<evidence type="ECO:0000313" key="3">
    <source>
        <dbReference type="Proteomes" id="UP000008827"/>
    </source>
</evidence>
<reference evidence="1" key="3">
    <citation type="submission" date="2018-07" db="EMBL/GenBank/DDBJ databases">
        <title>WGS assembly of Glycine max.</title>
        <authorList>
            <person name="Schmutz J."/>
            <person name="Cannon S."/>
            <person name="Schlueter J."/>
            <person name="Ma J."/>
            <person name="Mitros T."/>
            <person name="Nelson W."/>
            <person name="Hyten D."/>
            <person name="Song Q."/>
            <person name="Thelen J."/>
            <person name="Cheng J."/>
            <person name="Xu D."/>
            <person name="Hellsten U."/>
            <person name="May G."/>
            <person name="Yu Y."/>
            <person name="Sakurai T."/>
            <person name="Umezawa T."/>
            <person name="Bhattacharyya M."/>
            <person name="Sandhu D."/>
            <person name="Valliyodan B."/>
            <person name="Lindquist E."/>
            <person name="Peto M."/>
            <person name="Grant D."/>
            <person name="Shu S."/>
            <person name="Goodstein D."/>
            <person name="Barry K."/>
            <person name="Futrell-Griggs M."/>
            <person name="Abernathy B."/>
            <person name="Du J."/>
            <person name="Tian Z."/>
            <person name="Zhu L."/>
            <person name="Gill N."/>
            <person name="Joshi T."/>
            <person name="Libault M."/>
            <person name="Sethuraman A."/>
            <person name="Zhang X."/>
            <person name="Shinozaki K."/>
            <person name="Nguyen H."/>
            <person name="Wing R."/>
            <person name="Cregan P."/>
            <person name="Specht J."/>
            <person name="Grimwood J."/>
            <person name="Rokhsar D."/>
            <person name="Stacey G."/>
            <person name="Shoemaker R."/>
            <person name="Jackson S."/>
        </authorList>
    </citation>
    <scope>NUCLEOTIDE SEQUENCE</scope>
    <source>
        <tissue evidence="1">Callus</tissue>
    </source>
</reference>
<reference evidence="1 2" key="1">
    <citation type="journal article" date="2010" name="Nature">
        <title>Genome sequence of the palaeopolyploid soybean.</title>
        <authorList>
            <person name="Schmutz J."/>
            <person name="Cannon S.B."/>
            <person name="Schlueter J."/>
            <person name="Ma J."/>
            <person name="Mitros T."/>
            <person name="Nelson W."/>
            <person name="Hyten D.L."/>
            <person name="Song Q."/>
            <person name="Thelen J.J."/>
            <person name="Cheng J."/>
            <person name="Xu D."/>
            <person name="Hellsten U."/>
            <person name="May G.D."/>
            <person name="Yu Y."/>
            <person name="Sakurai T."/>
            <person name="Umezawa T."/>
            <person name="Bhattacharyya M.K."/>
            <person name="Sandhu D."/>
            <person name="Valliyodan B."/>
            <person name="Lindquist E."/>
            <person name="Peto M."/>
            <person name="Grant D."/>
            <person name="Shu S."/>
            <person name="Goodstein D."/>
            <person name="Barry K."/>
            <person name="Futrell-Griggs M."/>
            <person name="Abernathy B."/>
            <person name="Du J."/>
            <person name="Tian Z."/>
            <person name="Zhu L."/>
            <person name="Gill N."/>
            <person name="Joshi T."/>
            <person name="Libault M."/>
            <person name="Sethuraman A."/>
            <person name="Zhang X.-C."/>
            <person name="Shinozaki K."/>
            <person name="Nguyen H.T."/>
            <person name="Wing R.A."/>
            <person name="Cregan P."/>
            <person name="Specht J."/>
            <person name="Grimwood J."/>
            <person name="Rokhsar D."/>
            <person name="Stacey G."/>
            <person name="Shoemaker R.C."/>
            <person name="Jackson S.A."/>
        </authorList>
    </citation>
    <scope>NUCLEOTIDE SEQUENCE</scope>
    <source>
        <strain evidence="2">cv. Williams 82</strain>
        <tissue evidence="1">Callus</tissue>
    </source>
</reference>
<gene>
    <name evidence="1" type="ORF">GLYMA_04G248200</name>
</gene>
<dbReference type="EMBL" id="CM000837">
    <property type="protein sequence ID" value="KRH64655.1"/>
    <property type="molecule type" value="Genomic_DNA"/>
</dbReference>
<evidence type="ECO:0000313" key="1">
    <source>
        <dbReference type="EMBL" id="KRH64655.1"/>
    </source>
</evidence>
<reference evidence="2" key="2">
    <citation type="submission" date="2018-02" db="UniProtKB">
        <authorList>
            <consortium name="EnsemblPlants"/>
        </authorList>
    </citation>
    <scope>IDENTIFICATION</scope>
    <source>
        <strain evidence="2">Williams 82</strain>
    </source>
</reference>
<dbReference type="Proteomes" id="UP000008827">
    <property type="component" value="Chromosome 4"/>
</dbReference>
<protein>
    <submittedName>
        <fullName evidence="1 2">Uncharacterized protein</fullName>
    </submittedName>
</protein>
<dbReference type="InParanoid" id="A0A0R0KNT1"/>